<reference evidence="1 2" key="1">
    <citation type="submission" date="2018-08" db="EMBL/GenBank/DDBJ databases">
        <title>Genome sequencing of Agrobacterium vitis strain ICMP 10754.</title>
        <authorList>
            <person name="Visnovsky S.B."/>
            <person name="Pitman A.R."/>
        </authorList>
    </citation>
    <scope>NUCLEOTIDE SEQUENCE [LARGE SCALE GENOMIC DNA]</scope>
    <source>
        <strain evidence="1 2">ICMP 10754</strain>
    </source>
</reference>
<protein>
    <submittedName>
        <fullName evidence="1">Uncharacterized protein</fullName>
    </submittedName>
</protein>
<sequence>SVERFSDKPMLREAIGPKSVERFSDEPMLGKSYRPEKCGAVFGAPSFKKIIQAKTNCSFSANLIRRGLAASKTYIKWLPGIKLGHFGASRI</sequence>
<gene>
    <name evidence="1" type="ORF">DXT89_16755</name>
</gene>
<feature type="non-terminal residue" evidence="1">
    <location>
        <position position="1"/>
    </location>
</feature>
<comment type="caution">
    <text evidence="1">The sequence shown here is derived from an EMBL/GenBank/DDBJ whole genome shotgun (WGS) entry which is preliminary data.</text>
</comment>
<name>A0A7J4X1Q4_AGRVI</name>
<dbReference type="AlphaFoldDB" id="A0A7J4X1Q4"/>
<accession>A0A7J4X1Q4</accession>
<dbReference type="Proteomes" id="UP000436911">
    <property type="component" value="Unassembled WGS sequence"/>
</dbReference>
<proteinExistence type="predicted"/>
<dbReference type="EMBL" id="QUSG01000009">
    <property type="protein sequence ID" value="KAA3525721.1"/>
    <property type="molecule type" value="Genomic_DNA"/>
</dbReference>
<dbReference type="RefSeq" id="WP_210249239.1">
    <property type="nucleotide sequence ID" value="NZ_QUSG01000009.1"/>
</dbReference>
<organism evidence="1 2">
    <name type="scientific">Agrobacterium vitis</name>
    <name type="common">Rhizobium vitis</name>
    <dbReference type="NCBI Taxonomy" id="373"/>
    <lineage>
        <taxon>Bacteria</taxon>
        <taxon>Pseudomonadati</taxon>
        <taxon>Pseudomonadota</taxon>
        <taxon>Alphaproteobacteria</taxon>
        <taxon>Hyphomicrobiales</taxon>
        <taxon>Rhizobiaceae</taxon>
        <taxon>Rhizobium/Agrobacterium group</taxon>
        <taxon>Agrobacterium</taxon>
    </lineage>
</organism>
<evidence type="ECO:0000313" key="2">
    <source>
        <dbReference type="Proteomes" id="UP000436911"/>
    </source>
</evidence>
<evidence type="ECO:0000313" key="1">
    <source>
        <dbReference type="EMBL" id="KAA3525721.1"/>
    </source>
</evidence>